<evidence type="ECO:0008006" key="5">
    <source>
        <dbReference type="Google" id="ProtNLM"/>
    </source>
</evidence>
<keyword evidence="2" id="KW-0812">Transmembrane</keyword>
<reference evidence="3 4" key="1">
    <citation type="submission" date="2018-05" db="EMBL/GenBank/DDBJ databases">
        <title>Kangiella spongicola genome sequence.</title>
        <authorList>
            <person name="Maclea K.S."/>
            <person name="Goen A.E."/>
            <person name="Kelley C."/>
            <person name="Underriner A."/>
            <person name="Silverwood T."/>
            <person name="Trachtenberg A.M."/>
        </authorList>
    </citation>
    <scope>NUCLEOTIDE SEQUENCE [LARGE SCALE GENOMIC DNA]</scope>
    <source>
        <strain evidence="3 4">ATCC BAA-2076</strain>
    </source>
</reference>
<evidence type="ECO:0000256" key="1">
    <source>
        <dbReference type="SAM" id="MobiDB-lite"/>
    </source>
</evidence>
<dbReference type="RefSeq" id="WP_110199007.1">
    <property type="nucleotide sequence ID" value="NZ_QICH01000001.1"/>
</dbReference>
<keyword evidence="4" id="KW-1185">Reference proteome</keyword>
<dbReference type="Proteomes" id="UP000247689">
    <property type="component" value="Unassembled WGS sequence"/>
</dbReference>
<sequence length="118" mass="13869">MAKQEQDKQYLFDNPKNVKRLLYIVYAICLILVLLEFVINRHVYHSWESIFAFYPIYGFVGCVVLVFVAKWMRIFLMRDEDYYDKLEKKQHPAPTKKESADIVSDEAEQAQGGNNVDA</sequence>
<feature type="transmembrane region" description="Helical" evidence="2">
    <location>
        <begin position="51"/>
        <end position="69"/>
    </location>
</feature>
<keyword evidence="2" id="KW-1133">Transmembrane helix</keyword>
<keyword evidence="2" id="KW-0472">Membrane</keyword>
<dbReference type="AlphaFoldDB" id="A0A318D4E8"/>
<feature type="compositionally biased region" description="Basic and acidic residues" evidence="1">
    <location>
        <begin position="87"/>
        <end position="100"/>
    </location>
</feature>
<comment type="caution">
    <text evidence="3">The sequence shown here is derived from an EMBL/GenBank/DDBJ whole genome shotgun (WGS) entry which is preliminary data.</text>
</comment>
<accession>A0A318D4E8</accession>
<protein>
    <recommendedName>
        <fullName evidence="5">2TM domain-containing protein</fullName>
    </recommendedName>
</protein>
<feature type="region of interest" description="Disordered" evidence="1">
    <location>
        <begin position="87"/>
        <end position="118"/>
    </location>
</feature>
<evidence type="ECO:0000256" key="2">
    <source>
        <dbReference type="SAM" id="Phobius"/>
    </source>
</evidence>
<name>A0A318D4E8_9GAMM</name>
<dbReference type="EMBL" id="QICH01000001">
    <property type="protein sequence ID" value="PXF63703.1"/>
    <property type="molecule type" value="Genomic_DNA"/>
</dbReference>
<dbReference type="OrthoDB" id="282116at2"/>
<gene>
    <name evidence="3" type="ORF">DL796_00695</name>
</gene>
<evidence type="ECO:0000313" key="3">
    <source>
        <dbReference type="EMBL" id="PXF63703.1"/>
    </source>
</evidence>
<organism evidence="3 4">
    <name type="scientific">Kangiella spongicola</name>
    <dbReference type="NCBI Taxonomy" id="796379"/>
    <lineage>
        <taxon>Bacteria</taxon>
        <taxon>Pseudomonadati</taxon>
        <taxon>Pseudomonadota</taxon>
        <taxon>Gammaproteobacteria</taxon>
        <taxon>Kangiellales</taxon>
        <taxon>Kangiellaceae</taxon>
        <taxon>Kangiella</taxon>
    </lineage>
</organism>
<proteinExistence type="predicted"/>
<feature type="transmembrane region" description="Helical" evidence="2">
    <location>
        <begin position="21"/>
        <end position="39"/>
    </location>
</feature>
<evidence type="ECO:0000313" key="4">
    <source>
        <dbReference type="Proteomes" id="UP000247689"/>
    </source>
</evidence>